<sequence>MSQWISEGKLVEYDVLKKVVMNLRASRRFNHALQICNWINSWKLFYISRGDVAIQLDLVSKAHGLEAAEKPSFVQEMEDKGISGDAFTYAIRLNAYASVTDIKETEKHLMKMEED</sequence>
<dbReference type="AlphaFoldDB" id="A0AAE1VUH1"/>
<evidence type="ECO:0000313" key="3">
    <source>
        <dbReference type="Proteomes" id="UP001291623"/>
    </source>
</evidence>
<dbReference type="Gene3D" id="1.25.40.10">
    <property type="entry name" value="Tetratricopeptide repeat domain"/>
    <property type="match status" value="1"/>
</dbReference>
<dbReference type="PANTHER" id="PTHR45717:SF10">
    <property type="entry name" value="OS10G0501000 PROTEIN"/>
    <property type="match status" value="1"/>
</dbReference>
<evidence type="ECO:0000256" key="1">
    <source>
        <dbReference type="ARBA" id="ARBA00007626"/>
    </source>
</evidence>
<dbReference type="GO" id="GO:0005739">
    <property type="term" value="C:mitochondrion"/>
    <property type="evidence" value="ECO:0007669"/>
    <property type="project" value="TreeGrafter"/>
</dbReference>
<gene>
    <name evidence="2" type="ORF">RND71_004696</name>
</gene>
<dbReference type="Proteomes" id="UP001291623">
    <property type="component" value="Unassembled WGS sequence"/>
</dbReference>
<protein>
    <recommendedName>
        <fullName evidence="4">Pentatricopeptide repeat-containing protein</fullName>
    </recommendedName>
</protein>
<evidence type="ECO:0008006" key="4">
    <source>
        <dbReference type="Google" id="ProtNLM"/>
    </source>
</evidence>
<dbReference type="EMBL" id="JAVYJV010000003">
    <property type="protein sequence ID" value="KAK4374019.1"/>
    <property type="molecule type" value="Genomic_DNA"/>
</dbReference>
<reference evidence="2" key="1">
    <citation type="submission" date="2023-12" db="EMBL/GenBank/DDBJ databases">
        <title>Genome assembly of Anisodus tanguticus.</title>
        <authorList>
            <person name="Wang Y.-J."/>
        </authorList>
    </citation>
    <scope>NUCLEOTIDE SEQUENCE</scope>
    <source>
        <strain evidence="2">KB-2021</strain>
        <tissue evidence="2">Leaf</tissue>
    </source>
</reference>
<comment type="caution">
    <text evidence="2">The sequence shown here is derived from an EMBL/GenBank/DDBJ whole genome shotgun (WGS) entry which is preliminary data.</text>
</comment>
<accession>A0AAE1VUH1</accession>
<keyword evidence="3" id="KW-1185">Reference proteome</keyword>
<name>A0AAE1VUH1_9SOLA</name>
<comment type="similarity">
    <text evidence="1">Belongs to the PPR family. P subfamily.</text>
</comment>
<proteinExistence type="inferred from homology"/>
<evidence type="ECO:0000313" key="2">
    <source>
        <dbReference type="EMBL" id="KAK4374019.1"/>
    </source>
</evidence>
<organism evidence="2 3">
    <name type="scientific">Anisodus tanguticus</name>
    <dbReference type="NCBI Taxonomy" id="243964"/>
    <lineage>
        <taxon>Eukaryota</taxon>
        <taxon>Viridiplantae</taxon>
        <taxon>Streptophyta</taxon>
        <taxon>Embryophyta</taxon>
        <taxon>Tracheophyta</taxon>
        <taxon>Spermatophyta</taxon>
        <taxon>Magnoliopsida</taxon>
        <taxon>eudicotyledons</taxon>
        <taxon>Gunneridae</taxon>
        <taxon>Pentapetalae</taxon>
        <taxon>asterids</taxon>
        <taxon>lamiids</taxon>
        <taxon>Solanales</taxon>
        <taxon>Solanaceae</taxon>
        <taxon>Solanoideae</taxon>
        <taxon>Hyoscyameae</taxon>
        <taxon>Anisodus</taxon>
    </lineage>
</organism>
<dbReference type="PANTHER" id="PTHR45717">
    <property type="entry name" value="OS12G0527900 PROTEIN"/>
    <property type="match status" value="1"/>
</dbReference>
<dbReference type="InterPro" id="IPR011990">
    <property type="entry name" value="TPR-like_helical_dom_sf"/>
</dbReference>